<organism evidence="2 3">
    <name type="scientific">Thermococcus waiotapuensis</name>
    <dbReference type="NCBI Taxonomy" id="90909"/>
    <lineage>
        <taxon>Archaea</taxon>
        <taxon>Methanobacteriati</taxon>
        <taxon>Methanobacteriota</taxon>
        <taxon>Thermococci</taxon>
        <taxon>Thermococcales</taxon>
        <taxon>Thermococcaceae</taxon>
        <taxon>Thermococcus</taxon>
    </lineage>
</organism>
<keyword evidence="1" id="KW-0812">Transmembrane</keyword>
<proteinExistence type="predicted"/>
<keyword evidence="1" id="KW-0472">Membrane</keyword>
<feature type="transmembrane region" description="Helical" evidence="1">
    <location>
        <begin position="43"/>
        <end position="65"/>
    </location>
</feature>
<evidence type="ECO:0000313" key="2">
    <source>
        <dbReference type="EMBL" id="MDV3103918.1"/>
    </source>
</evidence>
<reference evidence="2 3" key="1">
    <citation type="submission" date="2023-08" db="EMBL/GenBank/DDBJ databases">
        <title>Draft genome sequence of Thermococcus waiotapuensis WT1T, a thermophilic sulphur-dependent archaeon from order Thermococcales.</title>
        <authorList>
            <person name="Manners S.H."/>
            <person name="Carere C.R."/>
            <person name="Dhami M.K."/>
            <person name="Dobson R.C.J."/>
            <person name="Stott M.B."/>
        </authorList>
    </citation>
    <scope>NUCLEOTIDE SEQUENCE [LARGE SCALE GENOMIC DNA]</scope>
    <source>
        <strain evidence="2 3">WT1</strain>
    </source>
</reference>
<name>A0AAE4NT88_9EURY</name>
<keyword evidence="3" id="KW-1185">Reference proteome</keyword>
<dbReference type="AlphaFoldDB" id="A0AAE4NT88"/>
<protein>
    <submittedName>
        <fullName evidence="2">Uncharacterized protein</fullName>
    </submittedName>
</protein>
<gene>
    <name evidence="2" type="ORF">RBI02_05080</name>
</gene>
<sequence>MLIFTGTAYYALTKRRLFIEHRKGEPGIVVRPERPYITVFGPVYPMTIHHAFTVVGTLLALAHFATCTDYSTPYGKAGLGMAITLILLNISGFYGRYIHTKIEKAAREKESRALKQLVRVMRRWKVLHVILAAVFLLLLGIHLATMGD</sequence>
<evidence type="ECO:0000256" key="1">
    <source>
        <dbReference type="SAM" id="Phobius"/>
    </source>
</evidence>
<evidence type="ECO:0000313" key="3">
    <source>
        <dbReference type="Proteomes" id="UP001245683"/>
    </source>
</evidence>
<feature type="transmembrane region" description="Helical" evidence="1">
    <location>
        <begin position="77"/>
        <end position="97"/>
    </location>
</feature>
<keyword evidence="1" id="KW-1133">Transmembrane helix</keyword>
<dbReference type="Proteomes" id="UP001245683">
    <property type="component" value="Unassembled WGS sequence"/>
</dbReference>
<dbReference type="RefSeq" id="WP_315341455.1">
    <property type="nucleotide sequence ID" value="NZ_JAVDZE010000002.1"/>
</dbReference>
<dbReference type="EMBL" id="JAVDZE010000002">
    <property type="protein sequence ID" value="MDV3103918.1"/>
    <property type="molecule type" value="Genomic_DNA"/>
</dbReference>
<comment type="caution">
    <text evidence="2">The sequence shown here is derived from an EMBL/GenBank/DDBJ whole genome shotgun (WGS) entry which is preliminary data.</text>
</comment>
<accession>A0AAE4NT88</accession>
<feature type="transmembrane region" description="Helical" evidence="1">
    <location>
        <begin position="126"/>
        <end position="145"/>
    </location>
</feature>